<evidence type="ECO:0000256" key="13">
    <source>
        <dbReference type="ARBA" id="ARBA00023136"/>
    </source>
</evidence>
<feature type="transmembrane region" description="Helical" evidence="18">
    <location>
        <begin position="386"/>
        <end position="407"/>
    </location>
</feature>
<dbReference type="Gene3D" id="3.40.30.10">
    <property type="entry name" value="Glutaredoxin"/>
    <property type="match status" value="1"/>
</dbReference>
<dbReference type="Pfam" id="PF02683">
    <property type="entry name" value="DsbD_TM"/>
    <property type="match status" value="1"/>
</dbReference>
<evidence type="ECO:0000256" key="14">
    <source>
        <dbReference type="ARBA" id="ARBA00023157"/>
    </source>
</evidence>
<keyword evidence="14 18" id="KW-1015">Disulfide bond</keyword>
<dbReference type="FunFam" id="3.40.30.10:FF:000116">
    <property type="entry name" value="Thiol:disulfide interchange protein DsbD"/>
    <property type="match status" value="1"/>
</dbReference>
<evidence type="ECO:0000256" key="8">
    <source>
        <dbReference type="ARBA" id="ARBA00022748"/>
    </source>
</evidence>
<evidence type="ECO:0000256" key="1">
    <source>
        <dbReference type="ARBA" id="ARBA00004429"/>
    </source>
</evidence>
<dbReference type="GO" id="GO:0017004">
    <property type="term" value="P:cytochrome complex assembly"/>
    <property type="evidence" value="ECO:0007669"/>
    <property type="project" value="UniProtKB-UniRule"/>
</dbReference>
<dbReference type="RefSeq" id="WP_112780396.1">
    <property type="nucleotide sequence ID" value="NZ_CABMNQ010000009.1"/>
</dbReference>
<keyword evidence="10 18" id="KW-1133">Transmembrane helix</keyword>
<sequence precursor="true">MAQRFLTLILLLCSTSVFAGLFDAPGRSNFIPADQAFVFDFQQNQHDLTLTWQVKEGYYLYRKQVSITPAQASVGALQLPAGEWHEDEFYGKSEIYRQGLRVPVTVNQADKGATLTVTYQGCADAGFCYPPETKVVPLSEVKAAATVTPLPSGERREAPADLPFSALWALLIGIGIAFTPCVLPMYPLISGIVLGGKQRLSTARALLLAFIYVQGMALTYTALGLVVAAAGLQFQAALQHPYVLIGLSAIFILLALSMFGLFTLQLPSALQTRLTLMSNRQQGGSPGGVLVMGAIAGLICSPCTTAPLSAILLYIAQSGNMWLGGGTLYLYALGMGLPLILVTVFGNRLLPKSGPWMETVKTAFGFVILALPVFLLERIIGDAWGLRLWAMLGVVFFAWAFIVSLGAKKPWMRLVQILLLAAALVSVRPLQDWAFGTPASQTQAHLNFTQIQNVDELNGALAKANGKPVMLDLYADWCVACKEFEKYTFSDPLVRNALKETVLLQANVTANNAQDKALLKQLNVLGLPTILFFNQQGQEQPEQRVTGFMDAASFSAHLRNRQP</sequence>
<evidence type="ECO:0000313" key="20">
    <source>
        <dbReference type="EMBL" id="RAZ70345.1"/>
    </source>
</evidence>
<feature type="disulfide bond" description="Redox-active" evidence="18">
    <location>
        <begin position="122"/>
        <end position="128"/>
    </location>
</feature>
<dbReference type="InterPro" id="IPR017937">
    <property type="entry name" value="Thioredoxin_CS"/>
</dbReference>
<keyword evidence="3 18" id="KW-0813">Transport</keyword>
<dbReference type="InterPro" id="IPR003834">
    <property type="entry name" value="Cyt_c_assmbl_TM_dom"/>
</dbReference>
<keyword evidence="15 18" id="KW-0676">Redox-active center</keyword>
<dbReference type="PANTHER" id="PTHR32234:SF0">
    <property type="entry name" value="THIOL:DISULFIDE INTERCHANGE PROTEIN DSBD"/>
    <property type="match status" value="1"/>
</dbReference>
<feature type="transmembrane region" description="Helical" evidence="18">
    <location>
        <begin position="362"/>
        <end position="380"/>
    </location>
</feature>
<dbReference type="PROSITE" id="PS51352">
    <property type="entry name" value="THIOREDOXIN_2"/>
    <property type="match status" value="1"/>
</dbReference>
<feature type="transmembrane region" description="Helical" evidence="18">
    <location>
        <begin position="287"/>
        <end position="316"/>
    </location>
</feature>
<evidence type="ECO:0000313" key="21">
    <source>
        <dbReference type="Proteomes" id="UP000251576"/>
    </source>
</evidence>
<dbReference type="HAMAP" id="MF_00399">
    <property type="entry name" value="DbsD"/>
    <property type="match status" value="1"/>
</dbReference>
<dbReference type="Proteomes" id="UP000251576">
    <property type="component" value="Unassembled WGS sequence"/>
</dbReference>
<evidence type="ECO:0000256" key="9">
    <source>
        <dbReference type="ARBA" id="ARBA00022982"/>
    </source>
</evidence>
<keyword evidence="12 18" id="KW-0520">NAD</keyword>
<dbReference type="InterPro" id="IPR022910">
    <property type="entry name" value="Thiol_diS_interchange_DbsD"/>
</dbReference>
<keyword evidence="8 18" id="KW-0201">Cytochrome c-type biogenesis</keyword>
<dbReference type="InterPro" id="IPR013766">
    <property type="entry name" value="Thioredoxin_domain"/>
</dbReference>
<organism evidence="20 21">
    <name type="scientific">Enterobacter cloacae</name>
    <dbReference type="NCBI Taxonomy" id="550"/>
    <lineage>
        <taxon>Bacteria</taxon>
        <taxon>Pseudomonadati</taxon>
        <taxon>Pseudomonadota</taxon>
        <taxon>Gammaproteobacteria</taxon>
        <taxon>Enterobacterales</taxon>
        <taxon>Enterobacteriaceae</taxon>
        <taxon>Enterobacter</taxon>
        <taxon>Enterobacter cloacae complex</taxon>
    </lineage>
</organism>
<evidence type="ECO:0000256" key="12">
    <source>
        <dbReference type="ARBA" id="ARBA00023027"/>
    </source>
</evidence>
<feature type="transmembrane region" description="Helical" evidence="18">
    <location>
        <begin position="328"/>
        <end position="350"/>
    </location>
</feature>
<dbReference type="SUPFAM" id="SSF74863">
    <property type="entry name" value="Thiol:disulfide interchange protein DsbD, N-terminal domain (DsbD-alpha)"/>
    <property type="match status" value="1"/>
</dbReference>
<comment type="catalytic activity">
    <reaction evidence="16 18">
        <text>[protein]-dithiol + NAD(+) = [protein]-disulfide + NADH + H(+)</text>
        <dbReference type="Rhea" id="RHEA:18749"/>
        <dbReference type="Rhea" id="RHEA-COMP:10593"/>
        <dbReference type="Rhea" id="RHEA-COMP:10594"/>
        <dbReference type="ChEBI" id="CHEBI:15378"/>
        <dbReference type="ChEBI" id="CHEBI:29950"/>
        <dbReference type="ChEBI" id="CHEBI:50058"/>
        <dbReference type="ChEBI" id="CHEBI:57540"/>
        <dbReference type="ChEBI" id="CHEBI:57945"/>
        <dbReference type="EC" id="1.8.1.8"/>
    </reaction>
</comment>
<dbReference type="InterPro" id="IPR035671">
    <property type="entry name" value="DsbD_gamma"/>
</dbReference>
<comment type="catalytic activity">
    <reaction evidence="17 18">
        <text>[protein]-dithiol + NADP(+) = [protein]-disulfide + NADPH + H(+)</text>
        <dbReference type="Rhea" id="RHEA:18753"/>
        <dbReference type="Rhea" id="RHEA-COMP:10593"/>
        <dbReference type="Rhea" id="RHEA-COMP:10594"/>
        <dbReference type="ChEBI" id="CHEBI:15378"/>
        <dbReference type="ChEBI" id="CHEBI:29950"/>
        <dbReference type="ChEBI" id="CHEBI:50058"/>
        <dbReference type="ChEBI" id="CHEBI:57783"/>
        <dbReference type="ChEBI" id="CHEBI:58349"/>
        <dbReference type="EC" id="1.8.1.8"/>
    </reaction>
</comment>
<comment type="function">
    <text evidence="18">Required to facilitate the formation of correct disulfide bonds in some periplasmic proteins and for the assembly of the periplasmic c-type cytochromes. Acts by transferring electrons from cytoplasmic thioredoxin to the periplasm. This transfer involves a cascade of disulfide bond formation and reduction steps.</text>
</comment>
<keyword evidence="11 18" id="KW-0560">Oxidoreductase</keyword>
<evidence type="ECO:0000259" key="19">
    <source>
        <dbReference type="PROSITE" id="PS51352"/>
    </source>
</evidence>
<keyword evidence="9 18" id="KW-0249">Electron transport</keyword>
<feature type="disulfide bond" description="Redox-active" evidence="18">
    <location>
        <begin position="478"/>
        <end position="481"/>
    </location>
</feature>
<dbReference type="EC" id="1.8.1.8" evidence="18"/>
<feature type="transmembrane region" description="Helical" evidence="18">
    <location>
        <begin position="206"/>
        <end position="230"/>
    </location>
</feature>
<evidence type="ECO:0000256" key="4">
    <source>
        <dbReference type="ARBA" id="ARBA00022475"/>
    </source>
</evidence>
<keyword evidence="4 18" id="KW-1003">Cell membrane</keyword>
<gene>
    <name evidence="20" type="primary">dipZ</name>
    <name evidence="18" type="synonym">dsbD</name>
    <name evidence="20" type="ORF">DP202_06390</name>
</gene>
<keyword evidence="5 18" id="KW-0997">Cell inner membrane</keyword>
<feature type="transmembrane region" description="Helical" evidence="18">
    <location>
        <begin position="166"/>
        <end position="194"/>
    </location>
</feature>
<proteinExistence type="inferred from homology"/>
<dbReference type="GO" id="GO:0009055">
    <property type="term" value="F:electron transfer activity"/>
    <property type="evidence" value="ECO:0007669"/>
    <property type="project" value="UniProtKB-UniRule"/>
</dbReference>
<dbReference type="InterPro" id="IPR012336">
    <property type="entry name" value="Thioredoxin-like_fold"/>
</dbReference>
<protein>
    <recommendedName>
        <fullName evidence="18">Thiol:disulfide interchange protein DsbD</fullName>
        <ecNumber evidence="18">1.8.1.8</ecNumber>
    </recommendedName>
    <alternativeName>
        <fullName evidence="18">Protein-disulfide reductase</fullName>
        <shortName evidence="18">Disulfide reductase</shortName>
    </alternativeName>
</protein>
<dbReference type="EMBL" id="QMDH01000009">
    <property type="protein sequence ID" value="RAZ70345.1"/>
    <property type="molecule type" value="Genomic_DNA"/>
</dbReference>
<feature type="disulfide bond" description="Redox-active" evidence="18">
    <location>
        <begin position="181"/>
        <end position="303"/>
    </location>
</feature>
<feature type="transmembrane region" description="Helical" evidence="18">
    <location>
        <begin position="242"/>
        <end position="266"/>
    </location>
</feature>
<name>A0A330GHV4_ENTCL</name>
<keyword evidence="7 18" id="KW-0732">Signal</keyword>
<dbReference type="Pfam" id="PF11412">
    <property type="entry name" value="DsbD_N"/>
    <property type="match status" value="1"/>
</dbReference>
<dbReference type="FunFam" id="2.60.40.1250:FF:000001">
    <property type="entry name" value="Thiol:disulfide interchange protein DsbD"/>
    <property type="match status" value="1"/>
</dbReference>
<dbReference type="SUPFAM" id="SSF52833">
    <property type="entry name" value="Thioredoxin-like"/>
    <property type="match status" value="1"/>
</dbReference>
<feature type="domain" description="Thioredoxin" evidence="19">
    <location>
        <begin position="424"/>
        <end position="563"/>
    </location>
</feature>
<dbReference type="PROSITE" id="PS00194">
    <property type="entry name" value="THIOREDOXIN_1"/>
    <property type="match status" value="1"/>
</dbReference>
<dbReference type="GO" id="GO:0045454">
    <property type="term" value="P:cell redox homeostasis"/>
    <property type="evidence" value="ECO:0007669"/>
    <property type="project" value="TreeGrafter"/>
</dbReference>
<dbReference type="PANTHER" id="PTHR32234">
    <property type="entry name" value="THIOL:DISULFIDE INTERCHANGE PROTEIN DSBD"/>
    <property type="match status" value="1"/>
</dbReference>
<dbReference type="InterPro" id="IPR036249">
    <property type="entry name" value="Thioredoxin-like_sf"/>
</dbReference>
<keyword evidence="6 18" id="KW-0812">Transmembrane</keyword>
<dbReference type="GO" id="GO:0047134">
    <property type="term" value="F:protein-disulfide reductase [NAD(P)H] activity"/>
    <property type="evidence" value="ECO:0007669"/>
    <property type="project" value="UniProtKB-UniRule"/>
</dbReference>
<dbReference type="GO" id="GO:0005886">
    <property type="term" value="C:plasma membrane"/>
    <property type="evidence" value="ECO:0007669"/>
    <property type="project" value="UniProtKB-SubCell"/>
</dbReference>
<evidence type="ECO:0000256" key="16">
    <source>
        <dbReference type="ARBA" id="ARBA00047388"/>
    </source>
</evidence>
<comment type="caution">
    <text evidence="20">The sequence shown here is derived from an EMBL/GenBank/DDBJ whole genome shotgun (WGS) entry which is preliminary data.</text>
</comment>
<evidence type="ECO:0000256" key="17">
    <source>
        <dbReference type="ARBA" id="ARBA00047804"/>
    </source>
</evidence>
<evidence type="ECO:0000256" key="10">
    <source>
        <dbReference type="ARBA" id="ARBA00022989"/>
    </source>
</evidence>
<evidence type="ECO:0000256" key="18">
    <source>
        <dbReference type="HAMAP-Rule" id="MF_00399"/>
    </source>
</evidence>
<evidence type="ECO:0000256" key="7">
    <source>
        <dbReference type="ARBA" id="ARBA00022729"/>
    </source>
</evidence>
<evidence type="ECO:0000256" key="15">
    <source>
        <dbReference type="ARBA" id="ARBA00023284"/>
    </source>
</evidence>
<dbReference type="Pfam" id="PF13098">
    <property type="entry name" value="Thioredoxin_2"/>
    <property type="match status" value="1"/>
</dbReference>
<comment type="similarity">
    <text evidence="2 18">Belongs to the thioredoxin family. DsbD subfamily.</text>
</comment>
<evidence type="ECO:0000256" key="5">
    <source>
        <dbReference type="ARBA" id="ARBA00022519"/>
    </source>
</evidence>
<dbReference type="InterPro" id="IPR028250">
    <property type="entry name" value="DsbDN"/>
</dbReference>
<dbReference type="Gene3D" id="2.60.40.1250">
    <property type="entry name" value="Thiol:disulfide interchange protein DsbD, N-terminal domain"/>
    <property type="match status" value="1"/>
</dbReference>
<dbReference type="NCBIfam" id="NF001419">
    <property type="entry name" value="PRK00293.1"/>
    <property type="match status" value="1"/>
</dbReference>
<keyword evidence="13 18" id="KW-0472">Membrane</keyword>
<evidence type="ECO:0000256" key="3">
    <source>
        <dbReference type="ARBA" id="ARBA00022448"/>
    </source>
</evidence>
<evidence type="ECO:0000256" key="11">
    <source>
        <dbReference type="ARBA" id="ARBA00023002"/>
    </source>
</evidence>
<dbReference type="AlphaFoldDB" id="A0A330GHV4"/>
<comment type="subcellular location">
    <subcellularLocation>
        <location evidence="1 18">Cell inner membrane</location>
        <topology evidence="1 18">Multi-pass membrane protein</topology>
    </subcellularLocation>
</comment>
<reference evidence="20 21" key="1">
    <citation type="submission" date="2018-06" db="EMBL/GenBank/DDBJ databases">
        <title>ACT-28, a chromosomally-encoded AmpC with carbapenemase activity from Enterobacter kobei.</title>
        <authorList>
            <person name="Jousset A.B."/>
            <person name="Oueslati S."/>
            <person name="Bernabeu S."/>
            <person name="Takissian J."/>
            <person name="Creton E."/>
            <person name="Vogel A."/>
            <person name="Cotellon G."/>
            <person name="Bonnin R.A."/>
            <person name="Dortet L."/>
            <person name="Naas T."/>
        </authorList>
    </citation>
    <scope>NUCLEOTIDE SEQUENCE [LARGE SCALE GENOMIC DNA]</scope>
    <source>
        <strain evidence="20 21">99B3</strain>
    </source>
</reference>
<evidence type="ECO:0000256" key="6">
    <source>
        <dbReference type="ARBA" id="ARBA00022692"/>
    </source>
</evidence>
<feature type="signal peptide" evidence="18">
    <location>
        <begin position="1"/>
        <end position="19"/>
    </location>
</feature>
<evidence type="ECO:0000256" key="2">
    <source>
        <dbReference type="ARBA" id="ARBA00007241"/>
    </source>
</evidence>
<feature type="chain" id="PRO_5016473205" description="Thiol:disulfide interchange protein DsbD" evidence="18">
    <location>
        <begin position="20"/>
        <end position="563"/>
    </location>
</feature>
<dbReference type="CDD" id="cd02953">
    <property type="entry name" value="DsbDgamma"/>
    <property type="match status" value="1"/>
</dbReference>
<dbReference type="InterPro" id="IPR036929">
    <property type="entry name" value="DsbDN_sf"/>
</dbReference>
<accession>A0A330GHV4</accession>